<gene>
    <name evidence="1" type="ORF">WA1_19350</name>
</gene>
<evidence type="ECO:0000313" key="2">
    <source>
        <dbReference type="Proteomes" id="UP000076925"/>
    </source>
</evidence>
<dbReference type="Gene3D" id="3.50.50.60">
    <property type="entry name" value="FAD/NAD(P)-binding domain"/>
    <property type="match status" value="1"/>
</dbReference>
<evidence type="ECO:0000313" key="1">
    <source>
        <dbReference type="EMBL" id="KYC42151.1"/>
    </source>
</evidence>
<dbReference type="SUPFAM" id="SSF51905">
    <property type="entry name" value="FAD/NAD(P)-binding domain"/>
    <property type="match status" value="1"/>
</dbReference>
<name>A0A139XBT0_9CYAN</name>
<organism evidence="1 2">
    <name type="scientific">Scytonema hofmannii PCC 7110</name>
    <dbReference type="NCBI Taxonomy" id="128403"/>
    <lineage>
        <taxon>Bacteria</taxon>
        <taxon>Bacillati</taxon>
        <taxon>Cyanobacteriota</taxon>
        <taxon>Cyanophyceae</taxon>
        <taxon>Nostocales</taxon>
        <taxon>Scytonemataceae</taxon>
        <taxon>Scytonema</taxon>
    </lineage>
</organism>
<dbReference type="Proteomes" id="UP000076925">
    <property type="component" value="Unassembled WGS sequence"/>
</dbReference>
<proteinExistence type="predicted"/>
<sequence>MTGVLRRRQFLQGTVAAAASVGVASLRASASKSDEYVEALVIGSGFGGAVASLRLGEAGIETLVLERGRRWTITDAGNTFSTYQQPDGRSAWLSPTTVIFNQVPIDIYTGVLNEYCLRHIWASLRIP</sequence>
<comment type="caution">
    <text evidence="1">The sequence shown here is derived from an EMBL/GenBank/DDBJ whole genome shotgun (WGS) entry which is preliminary data.</text>
</comment>
<dbReference type="RefSeq" id="WP_017741919.1">
    <property type="nucleotide sequence ID" value="NZ_KQ976354.1"/>
</dbReference>
<dbReference type="EMBL" id="ANNX02000020">
    <property type="protein sequence ID" value="KYC42151.1"/>
    <property type="molecule type" value="Genomic_DNA"/>
</dbReference>
<accession>A0A139XBT0</accession>
<dbReference type="AlphaFoldDB" id="A0A139XBT0"/>
<protein>
    <submittedName>
        <fullName evidence="1">Uncharacterized protein</fullName>
    </submittedName>
</protein>
<dbReference type="PROSITE" id="PS51318">
    <property type="entry name" value="TAT"/>
    <property type="match status" value="1"/>
</dbReference>
<dbReference type="STRING" id="128403.WA1_19350"/>
<keyword evidence="2" id="KW-1185">Reference proteome</keyword>
<reference evidence="1 2" key="1">
    <citation type="journal article" date="2013" name="Genome Biol. Evol.">
        <title>Genomes of Stigonematalean cyanobacteria (subsection V) and the evolution of oxygenic photosynthesis from prokaryotes to plastids.</title>
        <authorList>
            <person name="Dagan T."/>
            <person name="Roettger M."/>
            <person name="Stucken K."/>
            <person name="Landan G."/>
            <person name="Koch R."/>
            <person name="Major P."/>
            <person name="Gould S.B."/>
            <person name="Goremykin V.V."/>
            <person name="Rippka R."/>
            <person name="Tandeau de Marsac N."/>
            <person name="Gugger M."/>
            <person name="Lockhart P.J."/>
            <person name="Allen J.F."/>
            <person name="Brune I."/>
            <person name="Maus I."/>
            <person name="Puhler A."/>
            <person name="Martin W.F."/>
        </authorList>
    </citation>
    <scope>NUCLEOTIDE SEQUENCE [LARGE SCALE GENOMIC DNA]</scope>
    <source>
        <strain evidence="1 2">PCC 7110</strain>
    </source>
</reference>
<dbReference type="InterPro" id="IPR006311">
    <property type="entry name" value="TAT_signal"/>
</dbReference>
<dbReference type="InterPro" id="IPR036188">
    <property type="entry name" value="FAD/NAD-bd_sf"/>
</dbReference>